<feature type="chain" id="PRO_5031527135" description="Lipoprotein" evidence="1">
    <location>
        <begin position="22"/>
        <end position="184"/>
    </location>
</feature>
<dbReference type="PROSITE" id="PS51257">
    <property type="entry name" value="PROKAR_LIPOPROTEIN"/>
    <property type="match status" value="1"/>
</dbReference>
<gene>
    <name evidence="2" type="ORF">Athai_02250</name>
</gene>
<dbReference type="EMBL" id="AP023355">
    <property type="protein sequence ID" value="BCJ32722.1"/>
    <property type="molecule type" value="Genomic_DNA"/>
</dbReference>
<keyword evidence="3" id="KW-1185">Reference proteome</keyword>
<accession>A0A7R7HUC7</accession>
<evidence type="ECO:0000313" key="3">
    <source>
        <dbReference type="Proteomes" id="UP000611640"/>
    </source>
</evidence>
<evidence type="ECO:0000313" key="2">
    <source>
        <dbReference type="EMBL" id="BCJ32722.1"/>
    </source>
</evidence>
<evidence type="ECO:0000256" key="1">
    <source>
        <dbReference type="SAM" id="SignalP"/>
    </source>
</evidence>
<feature type="signal peptide" evidence="1">
    <location>
        <begin position="1"/>
        <end position="21"/>
    </location>
</feature>
<organism evidence="2 3">
    <name type="scientific">Actinocatenispora thailandica</name>
    <dbReference type="NCBI Taxonomy" id="227318"/>
    <lineage>
        <taxon>Bacteria</taxon>
        <taxon>Bacillati</taxon>
        <taxon>Actinomycetota</taxon>
        <taxon>Actinomycetes</taxon>
        <taxon>Micromonosporales</taxon>
        <taxon>Micromonosporaceae</taxon>
        <taxon>Actinocatenispora</taxon>
    </lineage>
</organism>
<keyword evidence="1" id="KW-0732">Signal</keyword>
<dbReference type="Proteomes" id="UP000611640">
    <property type="component" value="Chromosome"/>
</dbReference>
<proteinExistence type="predicted"/>
<dbReference type="AlphaFoldDB" id="A0A7R7HUC7"/>
<name>A0A7R7HUC7_9ACTN</name>
<evidence type="ECO:0008006" key="4">
    <source>
        <dbReference type="Google" id="ProtNLM"/>
    </source>
</evidence>
<dbReference type="KEGG" id="atl:Athai_02250"/>
<reference evidence="2 3" key="1">
    <citation type="submission" date="2020-08" db="EMBL/GenBank/DDBJ databases">
        <title>Whole genome shotgun sequence of Actinocatenispora thailandica NBRC 105041.</title>
        <authorList>
            <person name="Komaki H."/>
            <person name="Tamura T."/>
        </authorList>
    </citation>
    <scope>NUCLEOTIDE SEQUENCE [LARGE SCALE GENOMIC DNA]</scope>
    <source>
        <strain evidence="2 3">NBRC 105041</strain>
    </source>
</reference>
<protein>
    <recommendedName>
        <fullName evidence="4">Lipoprotein</fullName>
    </recommendedName>
</protein>
<sequence length="184" mass="19765">MDRIPFRAMGALARTAVPALAALVLLAGCGSDGVPAKTWATHVCRALKPWTSTVSKLTRQTQQEMQQVTTPDAAKVTLLNLLDSEAKATDKARDRLLAAGVPDVDDGKRIAAEFTAALTSARDSYRTARDAVRKLSTTNSKAFYDGVSSAIDKLNTQYDAGALDTSKVHSEPLQRAFDEVPECQ</sequence>